<evidence type="ECO:0000259" key="4">
    <source>
        <dbReference type="PROSITE" id="PS50956"/>
    </source>
</evidence>
<reference evidence="5 6" key="1">
    <citation type="submission" date="2023-09" db="EMBL/GenBank/DDBJ databases">
        <title>Description of three actinobacteria isolated from air of manufacturing shop in a pharmaceutical factory.</title>
        <authorList>
            <person name="Zhang D.-F."/>
        </authorList>
    </citation>
    <scope>NUCLEOTIDE SEQUENCE [LARGE SCALE GENOMIC DNA]</scope>
    <source>
        <strain evidence="5 6">LY-0111</strain>
    </source>
</reference>
<organism evidence="5 6">
    <name type="scientific">Nesterenkonia aerolata</name>
    <dbReference type="NCBI Taxonomy" id="3074079"/>
    <lineage>
        <taxon>Bacteria</taxon>
        <taxon>Bacillati</taxon>
        <taxon>Actinomycetota</taxon>
        <taxon>Actinomycetes</taxon>
        <taxon>Micrococcales</taxon>
        <taxon>Micrococcaceae</taxon>
        <taxon>Nesterenkonia</taxon>
    </lineage>
</organism>
<dbReference type="InterPro" id="IPR036390">
    <property type="entry name" value="WH_DNA-bd_sf"/>
</dbReference>
<gene>
    <name evidence="5" type="ORF">RIL96_03135</name>
</gene>
<dbReference type="PANTHER" id="PTHR30154:SF34">
    <property type="entry name" value="TRANSCRIPTIONAL REGULATOR AZLB"/>
    <property type="match status" value="1"/>
</dbReference>
<dbReference type="InterPro" id="IPR019888">
    <property type="entry name" value="Tscrpt_reg_AsnC-like"/>
</dbReference>
<dbReference type="InterPro" id="IPR019887">
    <property type="entry name" value="Tscrpt_reg_AsnC/Lrp_C"/>
</dbReference>
<dbReference type="InterPro" id="IPR036388">
    <property type="entry name" value="WH-like_DNA-bd_sf"/>
</dbReference>
<dbReference type="PANTHER" id="PTHR30154">
    <property type="entry name" value="LEUCINE-RESPONSIVE REGULATORY PROTEIN"/>
    <property type="match status" value="1"/>
</dbReference>
<dbReference type="SUPFAM" id="SSF54909">
    <property type="entry name" value="Dimeric alpha+beta barrel"/>
    <property type="match status" value="1"/>
</dbReference>
<dbReference type="InterPro" id="IPR000485">
    <property type="entry name" value="AsnC-type_HTH_dom"/>
</dbReference>
<dbReference type="Gene3D" id="1.10.10.10">
    <property type="entry name" value="Winged helix-like DNA-binding domain superfamily/Winged helix DNA-binding domain"/>
    <property type="match status" value="1"/>
</dbReference>
<dbReference type="PRINTS" id="PR00033">
    <property type="entry name" value="HTHASNC"/>
</dbReference>
<keyword evidence="3" id="KW-0804">Transcription</keyword>
<evidence type="ECO:0000256" key="3">
    <source>
        <dbReference type="ARBA" id="ARBA00023163"/>
    </source>
</evidence>
<evidence type="ECO:0000313" key="6">
    <source>
        <dbReference type="Proteomes" id="UP001251870"/>
    </source>
</evidence>
<keyword evidence="1" id="KW-0805">Transcription regulation</keyword>
<protein>
    <submittedName>
        <fullName evidence="5">Lrp/AsnC family transcriptional regulator</fullName>
    </submittedName>
</protein>
<evidence type="ECO:0000256" key="2">
    <source>
        <dbReference type="ARBA" id="ARBA00023125"/>
    </source>
</evidence>
<feature type="domain" description="HTH asnC-type" evidence="4">
    <location>
        <begin position="5"/>
        <end position="66"/>
    </location>
</feature>
<dbReference type="SUPFAM" id="SSF46785">
    <property type="entry name" value="Winged helix' DNA-binding domain"/>
    <property type="match status" value="1"/>
</dbReference>
<keyword evidence="6" id="KW-1185">Reference proteome</keyword>
<evidence type="ECO:0000256" key="1">
    <source>
        <dbReference type="ARBA" id="ARBA00023015"/>
    </source>
</evidence>
<dbReference type="Proteomes" id="UP001251870">
    <property type="component" value="Unassembled WGS sequence"/>
</dbReference>
<keyword evidence="2" id="KW-0238">DNA-binding</keyword>
<dbReference type="RefSeq" id="WP_310547546.1">
    <property type="nucleotide sequence ID" value="NZ_JAVKGR010000002.1"/>
</dbReference>
<evidence type="ECO:0000313" key="5">
    <source>
        <dbReference type="EMBL" id="MDR8018557.1"/>
    </source>
</evidence>
<sequence>MNETLDAVDARLLQLLDQDGRASLRSLADAVGLSGPSVADRINRLTERGIIRRFAVDIDWAKLGLPTLAQIALLTDKTQHIENIVTRLREVDRIEEISIVTGTTDLLVRARVADLTDLRRLLVEKIWPVEGIQRVETTLAVETIPIPGFTANLLADIAPINETSRS</sequence>
<proteinExistence type="predicted"/>
<name>A0ABU2DPX0_9MICC</name>
<dbReference type="InterPro" id="IPR011008">
    <property type="entry name" value="Dimeric_a/b-barrel"/>
</dbReference>
<dbReference type="Gene3D" id="3.30.70.920">
    <property type="match status" value="1"/>
</dbReference>
<dbReference type="EMBL" id="JAVKGR010000002">
    <property type="protein sequence ID" value="MDR8018557.1"/>
    <property type="molecule type" value="Genomic_DNA"/>
</dbReference>
<dbReference type="Pfam" id="PF01037">
    <property type="entry name" value="AsnC_trans_reg"/>
    <property type="match status" value="1"/>
</dbReference>
<comment type="caution">
    <text evidence="5">The sequence shown here is derived from an EMBL/GenBank/DDBJ whole genome shotgun (WGS) entry which is preliminary data.</text>
</comment>
<dbReference type="Pfam" id="PF13412">
    <property type="entry name" value="HTH_24"/>
    <property type="match status" value="1"/>
</dbReference>
<accession>A0ABU2DPX0</accession>
<dbReference type="SMART" id="SM00344">
    <property type="entry name" value="HTH_ASNC"/>
    <property type="match status" value="1"/>
</dbReference>
<dbReference type="PROSITE" id="PS50956">
    <property type="entry name" value="HTH_ASNC_2"/>
    <property type="match status" value="1"/>
</dbReference>